<dbReference type="InterPro" id="IPR007219">
    <property type="entry name" value="XnlR_reg_dom"/>
</dbReference>
<dbReference type="RefSeq" id="XP_070883316.1">
    <property type="nucleotide sequence ID" value="XM_071033535.1"/>
</dbReference>
<comment type="caution">
    <text evidence="8">The sequence shown here is derived from an EMBL/GenBank/DDBJ whole genome shotgun (WGS) entry which is preliminary data.</text>
</comment>
<keyword evidence="1" id="KW-0479">Metal-binding</keyword>
<dbReference type="PROSITE" id="PS00463">
    <property type="entry name" value="ZN2_CY6_FUNGAL_1"/>
    <property type="match status" value="1"/>
</dbReference>
<evidence type="ECO:0000313" key="9">
    <source>
        <dbReference type="Proteomes" id="UP001610432"/>
    </source>
</evidence>
<evidence type="ECO:0000256" key="4">
    <source>
        <dbReference type="ARBA" id="ARBA00023163"/>
    </source>
</evidence>
<dbReference type="Pfam" id="PF04082">
    <property type="entry name" value="Fungal_trans"/>
    <property type="match status" value="1"/>
</dbReference>
<dbReference type="Gene3D" id="4.10.240.10">
    <property type="entry name" value="Zn(2)-C6 fungal-type DNA-binding domain"/>
    <property type="match status" value="1"/>
</dbReference>
<dbReference type="PROSITE" id="PS50048">
    <property type="entry name" value="ZN2_CY6_FUNGAL_2"/>
    <property type="match status" value="1"/>
</dbReference>
<dbReference type="Proteomes" id="UP001610432">
    <property type="component" value="Unassembled WGS sequence"/>
</dbReference>
<dbReference type="PANTHER" id="PTHR47424:SF6">
    <property type="entry name" value="PROLINE UTILIZATION TRANS-ACTIVATOR"/>
    <property type="match status" value="1"/>
</dbReference>
<reference evidence="8 9" key="1">
    <citation type="submission" date="2024-07" db="EMBL/GenBank/DDBJ databases">
        <title>Section-level genome sequencing and comparative genomics of Aspergillus sections Usti and Cavernicolus.</title>
        <authorList>
            <consortium name="Lawrence Berkeley National Laboratory"/>
            <person name="Nybo J.L."/>
            <person name="Vesth T.C."/>
            <person name="Theobald S."/>
            <person name="Frisvad J.C."/>
            <person name="Larsen T.O."/>
            <person name="Kjaerboelling I."/>
            <person name="Rothschild-Mancinelli K."/>
            <person name="Lyhne E.K."/>
            <person name="Kogle M.E."/>
            <person name="Barry K."/>
            <person name="Clum A."/>
            <person name="Na H."/>
            <person name="Ledsgaard L."/>
            <person name="Lin J."/>
            <person name="Lipzen A."/>
            <person name="Kuo A."/>
            <person name="Riley R."/>
            <person name="Mondo S."/>
            <person name="Labutti K."/>
            <person name="Haridas S."/>
            <person name="Pangalinan J."/>
            <person name="Salamov A.A."/>
            <person name="Simmons B.A."/>
            <person name="Magnuson J.K."/>
            <person name="Chen J."/>
            <person name="Drula E."/>
            <person name="Henrissat B."/>
            <person name="Wiebenga A."/>
            <person name="Lubbers R.J."/>
            <person name="Gomes A.C."/>
            <person name="Macurrencykelacurrency M.R."/>
            <person name="Stajich J."/>
            <person name="Grigoriev I.V."/>
            <person name="Mortensen U.H."/>
            <person name="De Vries R.P."/>
            <person name="Baker S.E."/>
            <person name="Andersen M.R."/>
        </authorList>
    </citation>
    <scope>NUCLEOTIDE SEQUENCE [LARGE SCALE GENOMIC DNA]</scope>
    <source>
        <strain evidence="8 9">CBS 449.75</strain>
    </source>
</reference>
<accession>A0ABR4LII1</accession>
<dbReference type="CDD" id="cd12148">
    <property type="entry name" value="fungal_TF_MHR"/>
    <property type="match status" value="1"/>
</dbReference>
<dbReference type="EMBL" id="JBFXLQ010000041">
    <property type="protein sequence ID" value="KAL2864337.1"/>
    <property type="molecule type" value="Genomic_DNA"/>
</dbReference>
<keyword evidence="3" id="KW-0238">DNA-binding</keyword>
<dbReference type="SMART" id="SM00066">
    <property type="entry name" value="GAL4"/>
    <property type="match status" value="1"/>
</dbReference>
<evidence type="ECO:0000256" key="6">
    <source>
        <dbReference type="SAM" id="MobiDB-lite"/>
    </source>
</evidence>
<name>A0ABR4LII1_9EURO</name>
<sequence length="735" mass="81960">MGTGLQTGYKYPAPASRLLSLLFISATERPTPAMNSNRSIRFRPRVPDWERRRIAKACQRCRGKKIRCIVVPQAPDPVCKRCLRIGVECVFADSQNPPIAPTSNDTSQRRMSRATSDYSTEESAVSPQSARLVIRNPHQTHYVGEGSNGTFLAQVQDAVIARSPDETSAELNLGYVQSCNSSDIDPHLIGAAAQVLPPRSVADFLVGVFFHTVEANYYYMDRAEFKNRLASWYNNPTSTRFDPSFLCLTLMVLSMGSQFAELQGPRRSSSSRNVSSGGPGMIFYTKAKLLLPDVVTQCSLESIQACFLMGLFLLPSNISDLSYIYHGMALKIAISAGLHRKIAAENLEERVMHVRNRLWWSLYTSERRLTILLDRPESIREDDIDAPLPQFNEDLDLPHSEDNIINLQASIALTRIFNNVVRISKTHGFENEAASEGSATRIKESLNEWSRDLPPRLQLDKLSPDMKSFRGGVHLHMTRNLIMIYMGRNSLLRHIQKSLQIQKDTSNTAHSGSGTDSNVDTETSPTGYEASLVRDCVSAAFEVIQLVRYLKENNKLARFSFTDQNCCSTAALIIMTHELVHEHPFYESSMETAMQAMAHMATGCQNAKQALGLIERLQRVIAAMKMSQATQRMNSHEPESVENLGYREWESWMAAKGGQGTLARGQELFLDQTMGQSSRSTSYAGRGEVNDSVDFALLDDMHQSGGAEGAFYSVWPDNLDSLGLGGFEDFTFPTL</sequence>
<evidence type="ECO:0000256" key="3">
    <source>
        <dbReference type="ARBA" id="ARBA00023125"/>
    </source>
</evidence>
<dbReference type="InterPro" id="IPR051127">
    <property type="entry name" value="Fungal_SecMet_Regulators"/>
</dbReference>
<dbReference type="GeneID" id="98148607"/>
<dbReference type="Pfam" id="PF00172">
    <property type="entry name" value="Zn_clus"/>
    <property type="match status" value="1"/>
</dbReference>
<proteinExistence type="predicted"/>
<evidence type="ECO:0000256" key="1">
    <source>
        <dbReference type="ARBA" id="ARBA00022723"/>
    </source>
</evidence>
<keyword evidence="2" id="KW-0805">Transcription regulation</keyword>
<dbReference type="InterPro" id="IPR001138">
    <property type="entry name" value="Zn2Cys6_DnaBD"/>
</dbReference>
<evidence type="ECO:0000259" key="7">
    <source>
        <dbReference type="PROSITE" id="PS50048"/>
    </source>
</evidence>
<dbReference type="SMART" id="SM00906">
    <property type="entry name" value="Fungal_trans"/>
    <property type="match status" value="1"/>
</dbReference>
<gene>
    <name evidence="8" type="ORF">BJX67DRAFT_383810</name>
</gene>
<dbReference type="SUPFAM" id="SSF57701">
    <property type="entry name" value="Zn2/Cys6 DNA-binding domain"/>
    <property type="match status" value="1"/>
</dbReference>
<feature type="domain" description="Zn(2)-C6 fungal-type" evidence="7">
    <location>
        <begin position="57"/>
        <end position="91"/>
    </location>
</feature>
<keyword evidence="9" id="KW-1185">Reference proteome</keyword>
<evidence type="ECO:0000256" key="5">
    <source>
        <dbReference type="ARBA" id="ARBA00023242"/>
    </source>
</evidence>
<evidence type="ECO:0000313" key="8">
    <source>
        <dbReference type="EMBL" id="KAL2864337.1"/>
    </source>
</evidence>
<dbReference type="PANTHER" id="PTHR47424">
    <property type="entry name" value="REGULATORY PROTEIN GAL4"/>
    <property type="match status" value="1"/>
</dbReference>
<dbReference type="CDD" id="cd00067">
    <property type="entry name" value="GAL4"/>
    <property type="match status" value="1"/>
</dbReference>
<feature type="compositionally biased region" description="Polar residues" evidence="6">
    <location>
        <begin position="113"/>
        <end position="128"/>
    </location>
</feature>
<feature type="region of interest" description="Disordered" evidence="6">
    <location>
        <begin position="504"/>
        <end position="526"/>
    </location>
</feature>
<dbReference type="InterPro" id="IPR036864">
    <property type="entry name" value="Zn2-C6_fun-type_DNA-bd_sf"/>
</dbReference>
<evidence type="ECO:0000256" key="2">
    <source>
        <dbReference type="ARBA" id="ARBA00023015"/>
    </source>
</evidence>
<keyword evidence="5" id="KW-0539">Nucleus</keyword>
<feature type="region of interest" description="Disordered" evidence="6">
    <location>
        <begin position="96"/>
        <end position="128"/>
    </location>
</feature>
<protein>
    <submittedName>
        <fullName evidence="8">Fungal-specific transcription factor domain-containing protein</fullName>
    </submittedName>
</protein>
<organism evidence="8 9">
    <name type="scientific">Aspergillus lucknowensis</name>
    <dbReference type="NCBI Taxonomy" id="176173"/>
    <lineage>
        <taxon>Eukaryota</taxon>
        <taxon>Fungi</taxon>
        <taxon>Dikarya</taxon>
        <taxon>Ascomycota</taxon>
        <taxon>Pezizomycotina</taxon>
        <taxon>Eurotiomycetes</taxon>
        <taxon>Eurotiomycetidae</taxon>
        <taxon>Eurotiales</taxon>
        <taxon>Aspergillaceae</taxon>
        <taxon>Aspergillus</taxon>
        <taxon>Aspergillus subgen. Nidulantes</taxon>
    </lineage>
</organism>
<keyword evidence="4" id="KW-0804">Transcription</keyword>
<feature type="compositionally biased region" description="Polar residues" evidence="6">
    <location>
        <begin position="96"/>
        <end position="106"/>
    </location>
</feature>